<evidence type="ECO:0008006" key="3">
    <source>
        <dbReference type="Google" id="ProtNLM"/>
    </source>
</evidence>
<dbReference type="SUPFAM" id="SSF52833">
    <property type="entry name" value="Thioredoxin-like"/>
    <property type="match status" value="1"/>
</dbReference>
<name>A0A4R7JBI3_9ACTN</name>
<dbReference type="RefSeq" id="WP_133754452.1">
    <property type="nucleotide sequence ID" value="NZ_SOAW01000001.1"/>
</dbReference>
<protein>
    <recommendedName>
        <fullName evidence="3">DSBA-like thioredoxin domain-containing protein</fullName>
    </recommendedName>
</protein>
<reference evidence="1 2" key="1">
    <citation type="submission" date="2019-03" db="EMBL/GenBank/DDBJ databases">
        <title>Genomic Encyclopedia of Archaeal and Bacterial Type Strains, Phase II (KMG-II): from individual species to whole genera.</title>
        <authorList>
            <person name="Goeker M."/>
        </authorList>
    </citation>
    <scope>NUCLEOTIDE SEQUENCE [LARGE SCALE GENOMIC DNA]</scope>
    <source>
        <strain evidence="1 2">DSM 24323</strain>
    </source>
</reference>
<dbReference type="EMBL" id="SOAW01000001">
    <property type="protein sequence ID" value="TDT34027.1"/>
    <property type="molecule type" value="Genomic_DNA"/>
</dbReference>
<proteinExistence type="predicted"/>
<keyword evidence="2" id="KW-1185">Reference proteome</keyword>
<dbReference type="Proteomes" id="UP000295371">
    <property type="component" value="Unassembled WGS sequence"/>
</dbReference>
<organism evidence="1 2">
    <name type="scientific">Naumannella halotolerans</name>
    <dbReference type="NCBI Taxonomy" id="993414"/>
    <lineage>
        <taxon>Bacteria</taxon>
        <taxon>Bacillati</taxon>
        <taxon>Actinomycetota</taxon>
        <taxon>Actinomycetes</taxon>
        <taxon>Propionibacteriales</taxon>
        <taxon>Propionibacteriaceae</taxon>
        <taxon>Naumannella</taxon>
    </lineage>
</organism>
<dbReference type="OrthoDB" id="4125991at2"/>
<dbReference type="InterPro" id="IPR053977">
    <property type="entry name" value="Rv2466c-like"/>
</dbReference>
<gene>
    <name evidence="1" type="ORF">CLV29_1672</name>
</gene>
<comment type="caution">
    <text evidence="1">The sequence shown here is derived from an EMBL/GenBank/DDBJ whole genome shotgun (WGS) entry which is preliminary data.</text>
</comment>
<dbReference type="AlphaFoldDB" id="A0A4R7JBI3"/>
<accession>A0A4R7JBI3</accession>
<dbReference type="InterPro" id="IPR036249">
    <property type="entry name" value="Thioredoxin-like_sf"/>
</dbReference>
<sequence length="205" mass="22775">MTNPANEHAQVDIWVDPVCPFAWLTSRWLLEVEKVRPVKVAVHLMSLAVLNENKDIPADYREMLATAWAPVRVALAVEQQYGSEKLAEFYTAIGTRIHVQKEDRKDAIVGALADLGLPAELIELGDSDANDVALRESHHQGMDPVGDEVGTPVVRINGKSLFGPVITRAPKGEAAGRLFDGFSLVTEFDYFYELKRSRDTDLVFD</sequence>
<evidence type="ECO:0000313" key="1">
    <source>
        <dbReference type="EMBL" id="TDT34027.1"/>
    </source>
</evidence>
<dbReference type="Pfam" id="PF22234">
    <property type="entry name" value="Rv2466c-like"/>
    <property type="match status" value="1"/>
</dbReference>
<dbReference type="Gene3D" id="3.40.30.10">
    <property type="entry name" value="Glutaredoxin"/>
    <property type="match status" value="1"/>
</dbReference>
<evidence type="ECO:0000313" key="2">
    <source>
        <dbReference type="Proteomes" id="UP000295371"/>
    </source>
</evidence>